<dbReference type="Proteomes" id="UP000887577">
    <property type="component" value="Unplaced"/>
</dbReference>
<organism evidence="2 3">
    <name type="scientific">Panagrolaimus superbus</name>
    <dbReference type="NCBI Taxonomy" id="310955"/>
    <lineage>
        <taxon>Eukaryota</taxon>
        <taxon>Metazoa</taxon>
        <taxon>Ecdysozoa</taxon>
        <taxon>Nematoda</taxon>
        <taxon>Chromadorea</taxon>
        <taxon>Rhabditida</taxon>
        <taxon>Tylenchina</taxon>
        <taxon>Panagrolaimomorpha</taxon>
        <taxon>Panagrolaimoidea</taxon>
        <taxon>Panagrolaimidae</taxon>
        <taxon>Panagrolaimus</taxon>
    </lineage>
</organism>
<accession>A0A914XY96</accession>
<sequence length="255" mass="28443">MFFYSPHPKPNIRRPTLGPQQLQVGQLDSRITAQIAEVLARSPPFHPESTRRSDGRRRSRPISDEISDEQIFAAAVHRASLAGLAVDGTEAILVPPPPPPPNIPQQIAIGRANNNLIFNNNLPGIPSQSSSHKPPPHIYYADVTSPQDSLFSLTESRRQSRANIHPRALILRRPTISIHEDGRILIDHVTARWDGVPLTSQSGLLDADEGGTIITDTLKEEERKEPKNCKQQTFKEFFLCYFFPSVFPSVILEKA</sequence>
<evidence type="ECO:0000313" key="2">
    <source>
        <dbReference type="Proteomes" id="UP000887577"/>
    </source>
</evidence>
<reference evidence="3" key="1">
    <citation type="submission" date="2022-11" db="UniProtKB">
        <authorList>
            <consortium name="WormBaseParasite"/>
        </authorList>
    </citation>
    <scope>IDENTIFICATION</scope>
</reference>
<protein>
    <submittedName>
        <fullName evidence="3">Uncharacterized protein</fullName>
    </submittedName>
</protein>
<proteinExistence type="predicted"/>
<dbReference type="WBParaSite" id="PSU_v2.g11506.t1">
    <property type="protein sequence ID" value="PSU_v2.g11506.t1"/>
    <property type="gene ID" value="PSU_v2.g11506"/>
</dbReference>
<evidence type="ECO:0000256" key="1">
    <source>
        <dbReference type="SAM" id="MobiDB-lite"/>
    </source>
</evidence>
<feature type="region of interest" description="Disordered" evidence="1">
    <location>
        <begin position="41"/>
        <end position="64"/>
    </location>
</feature>
<name>A0A914XY96_9BILA</name>
<keyword evidence="2" id="KW-1185">Reference proteome</keyword>
<dbReference type="AlphaFoldDB" id="A0A914XY96"/>
<evidence type="ECO:0000313" key="3">
    <source>
        <dbReference type="WBParaSite" id="PSU_v2.g11506.t1"/>
    </source>
</evidence>